<keyword evidence="3" id="KW-1185">Reference proteome</keyword>
<dbReference type="EMBL" id="BMSV01000001">
    <property type="protein sequence ID" value="GGP92571.1"/>
    <property type="molecule type" value="Genomic_DNA"/>
</dbReference>
<reference evidence="2" key="1">
    <citation type="journal article" date="2014" name="Int. J. Syst. Evol. Microbiol.">
        <title>Complete genome sequence of Corynebacterium casei LMG S-19264T (=DSM 44701T), isolated from a smear-ripened cheese.</title>
        <authorList>
            <consortium name="US DOE Joint Genome Institute (JGI-PGF)"/>
            <person name="Walter F."/>
            <person name="Albersmeier A."/>
            <person name="Kalinowski J."/>
            <person name="Ruckert C."/>
        </authorList>
    </citation>
    <scope>NUCLEOTIDE SEQUENCE</scope>
    <source>
        <strain evidence="2">JCM 4335</strain>
    </source>
</reference>
<feature type="region of interest" description="Disordered" evidence="1">
    <location>
        <begin position="54"/>
        <end position="151"/>
    </location>
</feature>
<feature type="region of interest" description="Disordered" evidence="1">
    <location>
        <begin position="1"/>
        <end position="25"/>
    </location>
</feature>
<protein>
    <submittedName>
        <fullName evidence="2">Uncharacterized protein</fullName>
    </submittedName>
</protein>
<feature type="compositionally biased region" description="Basic and acidic residues" evidence="1">
    <location>
        <begin position="1"/>
        <end position="11"/>
    </location>
</feature>
<sequence>MVPGEVEKAGEEAVSDLSGAVPGEDHELRRGLARFQGGGAGGLVGLLPRVGGGAVAEGAPLPRTAAPAVPGSTARRVPVAGPRGAGAVSAVAPEGAAAARPEGGRGADSRSQQTPSTDRAHTAPPFRSRVRRARSGPALREMRKGEAGFRR</sequence>
<dbReference type="AlphaFoldDB" id="A0A918EI03"/>
<dbReference type="Proteomes" id="UP000654123">
    <property type="component" value="Unassembled WGS sequence"/>
</dbReference>
<evidence type="ECO:0000313" key="2">
    <source>
        <dbReference type="EMBL" id="GGP92571.1"/>
    </source>
</evidence>
<evidence type="ECO:0000313" key="3">
    <source>
        <dbReference type="Proteomes" id="UP000654123"/>
    </source>
</evidence>
<reference evidence="2" key="2">
    <citation type="submission" date="2020-09" db="EMBL/GenBank/DDBJ databases">
        <authorList>
            <person name="Sun Q."/>
            <person name="Ohkuma M."/>
        </authorList>
    </citation>
    <scope>NUCLEOTIDE SEQUENCE</scope>
    <source>
        <strain evidence="2">JCM 4335</strain>
    </source>
</reference>
<organism evidence="2 3">
    <name type="scientific">Streptomyces roseolilacinus</name>
    <dbReference type="NCBI Taxonomy" id="66904"/>
    <lineage>
        <taxon>Bacteria</taxon>
        <taxon>Bacillati</taxon>
        <taxon>Actinomycetota</taxon>
        <taxon>Actinomycetes</taxon>
        <taxon>Kitasatosporales</taxon>
        <taxon>Streptomycetaceae</taxon>
        <taxon>Streptomyces</taxon>
    </lineage>
</organism>
<feature type="compositionally biased region" description="Low complexity" evidence="1">
    <location>
        <begin position="85"/>
        <end position="101"/>
    </location>
</feature>
<evidence type="ECO:0000256" key="1">
    <source>
        <dbReference type="SAM" id="MobiDB-lite"/>
    </source>
</evidence>
<name>A0A918EI03_9ACTN</name>
<proteinExistence type="predicted"/>
<comment type="caution">
    <text evidence="2">The sequence shown here is derived from an EMBL/GenBank/DDBJ whole genome shotgun (WGS) entry which is preliminary data.</text>
</comment>
<accession>A0A918EI03</accession>
<feature type="compositionally biased region" description="Basic and acidic residues" evidence="1">
    <location>
        <begin position="140"/>
        <end position="151"/>
    </location>
</feature>
<gene>
    <name evidence="2" type="ORF">GCM10010249_08330</name>
</gene>